<accession>A0A0V1AMY3</accession>
<proteinExistence type="predicted"/>
<dbReference type="AlphaFoldDB" id="A0A0V1AMY3"/>
<dbReference type="Proteomes" id="UP000054653">
    <property type="component" value="Unassembled WGS sequence"/>
</dbReference>
<organism evidence="1 2">
    <name type="scientific">Trichinella britovi</name>
    <name type="common">Parasitic roundworm</name>
    <dbReference type="NCBI Taxonomy" id="45882"/>
    <lineage>
        <taxon>Eukaryota</taxon>
        <taxon>Metazoa</taxon>
        <taxon>Ecdysozoa</taxon>
        <taxon>Nematoda</taxon>
        <taxon>Enoplea</taxon>
        <taxon>Dorylaimia</taxon>
        <taxon>Trichinellida</taxon>
        <taxon>Trichinellidae</taxon>
        <taxon>Trichinella</taxon>
    </lineage>
</organism>
<evidence type="ECO:0000313" key="2">
    <source>
        <dbReference type="Proteomes" id="UP000054653"/>
    </source>
</evidence>
<dbReference type="EMBL" id="JYDI01001917">
    <property type="protein sequence ID" value="KRY26187.1"/>
    <property type="molecule type" value="Genomic_DNA"/>
</dbReference>
<name>A0A0V1AMY3_TRIBR</name>
<sequence>MDNSQLDPGNPANPLILPRYCSLQTMGMKSMIIFRQKICNARGR</sequence>
<comment type="caution">
    <text evidence="1">The sequence shown here is derived from an EMBL/GenBank/DDBJ whole genome shotgun (WGS) entry which is preliminary data.</text>
</comment>
<protein>
    <submittedName>
        <fullName evidence="1">Uncharacterized protein</fullName>
    </submittedName>
</protein>
<keyword evidence="2" id="KW-1185">Reference proteome</keyword>
<reference evidence="1 2" key="1">
    <citation type="submission" date="2015-01" db="EMBL/GenBank/DDBJ databases">
        <title>Evolution of Trichinella species and genotypes.</title>
        <authorList>
            <person name="Korhonen P.K."/>
            <person name="Edoardo P."/>
            <person name="Giuseppe L.R."/>
            <person name="Gasser R.B."/>
        </authorList>
    </citation>
    <scope>NUCLEOTIDE SEQUENCE [LARGE SCALE GENOMIC DNA]</scope>
    <source>
        <strain evidence="1">ISS120</strain>
    </source>
</reference>
<gene>
    <name evidence="1" type="ORF">T03_10240</name>
</gene>
<evidence type="ECO:0000313" key="1">
    <source>
        <dbReference type="EMBL" id="KRY26187.1"/>
    </source>
</evidence>